<evidence type="ECO:0000313" key="4">
    <source>
        <dbReference type="Proteomes" id="UP001305779"/>
    </source>
</evidence>
<dbReference type="PANTHER" id="PTHR47064">
    <property type="entry name" value="PUTATIVE (AFU_ORTHOLOGUE AFUA_1G08990)-RELATED"/>
    <property type="match status" value="1"/>
</dbReference>
<accession>A0ABR0DZ27</accession>
<feature type="chain" id="PRO_5046065485" description="SMP-30/Gluconolactonase/LRE-like region domain-containing protein" evidence="1">
    <location>
        <begin position="18"/>
        <end position="422"/>
    </location>
</feature>
<evidence type="ECO:0000259" key="2">
    <source>
        <dbReference type="Pfam" id="PF08450"/>
    </source>
</evidence>
<sequence>MKSSSTLALLASASAYATPLTAPSDTGSHNASVVFVPYEYTYLLPETFSSNVNYTFVNGTHTSNASINSLLQTAAKSPLIAYDTEFSNIFGSKPEIQLVQDRTTQNDRFAFEAGVWVPERNEVWFASAVSQADVRPGTVYVYNLDSGHIGPLNSSSKVHNPDGGYYFEGKVYFASYPGPANETYRGGVISVDVHTLQVETVVNNYFGLHFNGVDDIVWVYNPANRSEKYMFFTDLKYAQQAYPNAPPPMLPSSIYRWDPQNEILRPVVSRNDLEPNGIRVSPDMKTLYIPDSSSIYGTLATGPATDSWLGPFIYAYKLDEDMLPSSRTMFGQVRQGLADGIHVDDKGRVWTAESEGVVCRNSKGKVIGVVNSQYFEANKTAEALPIANFALAGNTLVVLANTRLWTIKTEEILVGRNSTIVN</sequence>
<name>A0ABR0DZ27_ZASCE</name>
<dbReference type="Proteomes" id="UP001305779">
    <property type="component" value="Unassembled WGS sequence"/>
</dbReference>
<protein>
    <recommendedName>
        <fullName evidence="2">SMP-30/Gluconolactonase/LRE-like region domain-containing protein</fullName>
    </recommendedName>
</protein>
<dbReference type="InterPro" id="IPR011042">
    <property type="entry name" value="6-blade_b-propeller_TolB-like"/>
</dbReference>
<reference evidence="3 4" key="1">
    <citation type="journal article" date="2023" name="G3 (Bethesda)">
        <title>A chromosome-level genome assembly of Zasmidium syzygii isolated from banana leaves.</title>
        <authorList>
            <person name="van Westerhoven A.C."/>
            <person name="Mehrabi R."/>
            <person name="Talebi R."/>
            <person name="Steentjes M.B.F."/>
            <person name="Corcolon B."/>
            <person name="Chong P.A."/>
            <person name="Kema G.H.J."/>
            <person name="Seidl M.F."/>
        </authorList>
    </citation>
    <scope>NUCLEOTIDE SEQUENCE [LARGE SCALE GENOMIC DNA]</scope>
    <source>
        <strain evidence="3 4">P124</strain>
    </source>
</reference>
<organism evidence="3 4">
    <name type="scientific">Zasmidium cellare</name>
    <name type="common">Wine cellar mold</name>
    <name type="synonym">Racodium cellare</name>
    <dbReference type="NCBI Taxonomy" id="395010"/>
    <lineage>
        <taxon>Eukaryota</taxon>
        <taxon>Fungi</taxon>
        <taxon>Dikarya</taxon>
        <taxon>Ascomycota</taxon>
        <taxon>Pezizomycotina</taxon>
        <taxon>Dothideomycetes</taxon>
        <taxon>Dothideomycetidae</taxon>
        <taxon>Mycosphaerellales</taxon>
        <taxon>Mycosphaerellaceae</taxon>
        <taxon>Zasmidium</taxon>
    </lineage>
</organism>
<keyword evidence="1" id="KW-0732">Signal</keyword>
<dbReference type="Pfam" id="PF08450">
    <property type="entry name" value="SGL"/>
    <property type="match status" value="1"/>
</dbReference>
<dbReference type="InterPro" id="IPR013658">
    <property type="entry name" value="SGL"/>
</dbReference>
<dbReference type="InterPro" id="IPR052988">
    <property type="entry name" value="Oryzine_lactonohydrolase"/>
</dbReference>
<evidence type="ECO:0000256" key="1">
    <source>
        <dbReference type="SAM" id="SignalP"/>
    </source>
</evidence>
<feature type="domain" description="SMP-30/Gluconolactonase/LRE-like region" evidence="2">
    <location>
        <begin position="233"/>
        <end position="371"/>
    </location>
</feature>
<evidence type="ECO:0000313" key="3">
    <source>
        <dbReference type="EMBL" id="KAK4494173.1"/>
    </source>
</evidence>
<dbReference type="PANTHER" id="PTHR47064:SF2">
    <property type="entry name" value="SMP-30_GLUCONOLACTONASE_LRE-LIKE REGION DOMAIN-CONTAINING PROTEIN-RELATED"/>
    <property type="match status" value="1"/>
</dbReference>
<dbReference type="EMBL" id="JAXOVC010000014">
    <property type="protein sequence ID" value="KAK4494173.1"/>
    <property type="molecule type" value="Genomic_DNA"/>
</dbReference>
<gene>
    <name evidence="3" type="ORF">PRZ48_014471</name>
</gene>
<comment type="caution">
    <text evidence="3">The sequence shown here is derived from an EMBL/GenBank/DDBJ whole genome shotgun (WGS) entry which is preliminary data.</text>
</comment>
<dbReference type="Gene3D" id="2.120.10.30">
    <property type="entry name" value="TolB, C-terminal domain"/>
    <property type="match status" value="1"/>
</dbReference>
<keyword evidence="4" id="KW-1185">Reference proteome</keyword>
<dbReference type="SUPFAM" id="SSF63829">
    <property type="entry name" value="Calcium-dependent phosphotriesterase"/>
    <property type="match status" value="1"/>
</dbReference>
<feature type="signal peptide" evidence="1">
    <location>
        <begin position="1"/>
        <end position="17"/>
    </location>
</feature>
<proteinExistence type="predicted"/>